<gene>
    <name evidence="2" type="ORF">H920_00777</name>
</gene>
<feature type="region of interest" description="Disordered" evidence="1">
    <location>
        <begin position="226"/>
        <end position="247"/>
    </location>
</feature>
<feature type="region of interest" description="Disordered" evidence="1">
    <location>
        <begin position="73"/>
        <end position="167"/>
    </location>
</feature>
<accession>A0A091E530</accession>
<dbReference type="Proteomes" id="UP000028990">
    <property type="component" value="Unassembled WGS sequence"/>
</dbReference>
<dbReference type="EMBL" id="KN120716">
    <property type="protein sequence ID" value="KFO37828.1"/>
    <property type="molecule type" value="Genomic_DNA"/>
</dbReference>
<proteinExistence type="predicted"/>
<organism evidence="2 3">
    <name type="scientific">Fukomys damarensis</name>
    <name type="common">Damaraland mole rat</name>
    <name type="synonym">Cryptomys damarensis</name>
    <dbReference type="NCBI Taxonomy" id="885580"/>
    <lineage>
        <taxon>Eukaryota</taxon>
        <taxon>Metazoa</taxon>
        <taxon>Chordata</taxon>
        <taxon>Craniata</taxon>
        <taxon>Vertebrata</taxon>
        <taxon>Euteleostomi</taxon>
        <taxon>Mammalia</taxon>
        <taxon>Eutheria</taxon>
        <taxon>Euarchontoglires</taxon>
        <taxon>Glires</taxon>
        <taxon>Rodentia</taxon>
        <taxon>Hystricomorpha</taxon>
        <taxon>Bathyergidae</taxon>
        <taxon>Fukomys</taxon>
    </lineage>
</organism>
<feature type="compositionally biased region" description="Basic and acidic residues" evidence="1">
    <location>
        <begin position="12"/>
        <end position="38"/>
    </location>
</feature>
<protein>
    <submittedName>
        <fullName evidence="2">Uncharacterized protein</fullName>
    </submittedName>
</protein>
<evidence type="ECO:0000313" key="3">
    <source>
        <dbReference type="Proteomes" id="UP000028990"/>
    </source>
</evidence>
<evidence type="ECO:0000256" key="1">
    <source>
        <dbReference type="SAM" id="MobiDB-lite"/>
    </source>
</evidence>
<evidence type="ECO:0000313" key="2">
    <source>
        <dbReference type="EMBL" id="KFO37828.1"/>
    </source>
</evidence>
<keyword evidence="3" id="KW-1185">Reference proteome</keyword>
<sequence length="247" mass="26757">MGYYNVPHPGFHPKDARKQESRREAHLAPEADQRDKQAVKSLCRAARGEGNPAGGPSRAGVFTFHFEDGEMRSAVERTQRVPCAVHPQPLVNPRGGYHRGRPRGHFPLVGRGGSDESAEPSDPEHQSRDLSRGHVAGPAAVSPPRGALRRAAGQGRLGRPNPRPVRLGDNVSCSGFSVVELWRHAPQFSYAHPRGRHTMSPQCGWKRSGAIGDAFRLDLVPHCPLPSSGLPYGPRRGGDTLSSDGFS</sequence>
<feature type="compositionally biased region" description="Low complexity" evidence="1">
    <location>
        <begin position="143"/>
        <end position="160"/>
    </location>
</feature>
<feature type="region of interest" description="Disordered" evidence="1">
    <location>
        <begin position="1"/>
        <end position="61"/>
    </location>
</feature>
<feature type="compositionally biased region" description="Basic and acidic residues" evidence="1">
    <location>
        <begin position="122"/>
        <end position="132"/>
    </location>
</feature>
<reference evidence="2 3" key="1">
    <citation type="submission" date="2013-11" db="EMBL/GenBank/DDBJ databases">
        <title>The Damaraland mole rat (Fukomys damarensis) genome and evolution of African mole rats.</title>
        <authorList>
            <person name="Gladyshev V.N."/>
            <person name="Fang X."/>
        </authorList>
    </citation>
    <scope>NUCLEOTIDE SEQUENCE [LARGE SCALE GENOMIC DNA]</scope>
    <source>
        <tissue evidence="2">Liver</tissue>
    </source>
</reference>
<dbReference type="AlphaFoldDB" id="A0A091E530"/>
<name>A0A091E530_FUKDA</name>